<organism evidence="2 3">
    <name type="scientific">Pseudomonas putida</name>
    <name type="common">Arthrobacter siderocapsulatus</name>
    <dbReference type="NCBI Taxonomy" id="303"/>
    <lineage>
        <taxon>Bacteria</taxon>
        <taxon>Pseudomonadati</taxon>
        <taxon>Pseudomonadota</taxon>
        <taxon>Gammaproteobacteria</taxon>
        <taxon>Pseudomonadales</taxon>
        <taxon>Pseudomonadaceae</taxon>
        <taxon>Pseudomonas</taxon>
    </lineage>
</organism>
<dbReference type="Proteomes" id="UP000542695">
    <property type="component" value="Unassembled WGS sequence"/>
</dbReference>
<gene>
    <name evidence="2" type="ORF">HX798_20445</name>
</gene>
<accession>A0A7Y8D4M5</accession>
<reference evidence="2 3" key="1">
    <citation type="submission" date="2020-04" db="EMBL/GenBank/DDBJ databases">
        <title>Molecular characterization of pseudomonads from Agaricus bisporus reveal novel blotch 2 pathogens in Western Europe.</title>
        <authorList>
            <person name="Taparia T."/>
            <person name="Krijger M."/>
            <person name="Haynes E."/>
            <person name="Elpinstone J.G."/>
            <person name="Noble R."/>
            <person name="Van Der Wolf J."/>
        </authorList>
    </citation>
    <scope>NUCLEOTIDE SEQUENCE [LARGE SCALE GENOMIC DNA]</scope>
    <source>
        <strain evidence="2 3">P7765</strain>
    </source>
</reference>
<evidence type="ECO:0000313" key="2">
    <source>
        <dbReference type="EMBL" id="NWC82638.1"/>
    </source>
</evidence>
<evidence type="ECO:0000256" key="1">
    <source>
        <dbReference type="SAM" id="MobiDB-lite"/>
    </source>
</evidence>
<dbReference type="EMBL" id="JACARV010000066">
    <property type="protein sequence ID" value="NWC82638.1"/>
    <property type="molecule type" value="Genomic_DNA"/>
</dbReference>
<comment type="caution">
    <text evidence="2">The sequence shown here is derived from an EMBL/GenBank/DDBJ whole genome shotgun (WGS) entry which is preliminary data.</text>
</comment>
<name>A0A7Y8D4M5_PSEPU</name>
<dbReference type="AlphaFoldDB" id="A0A7Y8D4M5"/>
<feature type="region of interest" description="Disordered" evidence="1">
    <location>
        <begin position="155"/>
        <end position="176"/>
    </location>
</feature>
<feature type="compositionally biased region" description="Basic and acidic residues" evidence="1">
    <location>
        <begin position="162"/>
        <end position="176"/>
    </location>
</feature>
<evidence type="ECO:0000313" key="3">
    <source>
        <dbReference type="Proteomes" id="UP000542695"/>
    </source>
</evidence>
<dbReference type="RefSeq" id="WP_177010885.1">
    <property type="nucleotide sequence ID" value="NZ_JACARV010000066.1"/>
</dbReference>
<sequence>MGDDPIPLAGIYAAMEETIARTIPGLNYVGTMPGMLETVAVPAVVLEFAGFEPAEHDPGTGEVAIDARFEARAIVGTERDDHLHVVAFIAAQLAVLLRMQYWGLAVEPAQLVRAEPDWSRPELDGLAAWVVEWTQVIYLGEEEWPWPREPGPVLFAFDPDSGEGKEQHYQHPDSME</sequence>
<evidence type="ECO:0008006" key="4">
    <source>
        <dbReference type="Google" id="ProtNLM"/>
    </source>
</evidence>
<protein>
    <recommendedName>
        <fullName evidence="4">Phage protein</fullName>
    </recommendedName>
</protein>
<proteinExistence type="predicted"/>